<proteinExistence type="predicted"/>
<organism evidence="1 2">
    <name type="scientific">Nocardia nova</name>
    <dbReference type="NCBI Taxonomy" id="37330"/>
    <lineage>
        <taxon>Bacteria</taxon>
        <taxon>Bacillati</taxon>
        <taxon>Actinomycetota</taxon>
        <taxon>Actinomycetes</taxon>
        <taxon>Mycobacteriales</taxon>
        <taxon>Nocardiaceae</taxon>
        <taxon>Nocardia</taxon>
    </lineage>
</organism>
<dbReference type="EMBL" id="PSZC01000014">
    <property type="protein sequence ID" value="PPJ36462.1"/>
    <property type="molecule type" value="Genomic_DNA"/>
</dbReference>
<dbReference type="AlphaFoldDB" id="A0A2S6AML4"/>
<dbReference type="Proteomes" id="UP000239874">
    <property type="component" value="Unassembled WGS sequence"/>
</dbReference>
<gene>
    <name evidence="1" type="ORF">C5E45_20675</name>
</gene>
<evidence type="ECO:0000313" key="2">
    <source>
        <dbReference type="Proteomes" id="UP000239874"/>
    </source>
</evidence>
<sequence>MTENEEDVSVWIPTSYSDAPASDLVALVDNARDEGVLTGDPRLELLIDPYNTKPLGFTLMLRHRTGSQENVALSTGFTEICYADSGLSTSDAARHYLDHIAEVANGLLYQIVGHL</sequence>
<comment type="caution">
    <text evidence="1">The sequence shown here is derived from an EMBL/GenBank/DDBJ whole genome shotgun (WGS) entry which is preliminary data.</text>
</comment>
<name>A0A2S6AML4_9NOCA</name>
<protein>
    <submittedName>
        <fullName evidence="1">Uncharacterized protein</fullName>
    </submittedName>
</protein>
<accession>A0A2S6AML4</accession>
<evidence type="ECO:0000313" key="1">
    <source>
        <dbReference type="EMBL" id="PPJ36462.1"/>
    </source>
</evidence>
<reference evidence="1 2" key="1">
    <citation type="submission" date="2018-02" db="EMBL/GenBank/DDBJ databases">
        <title>8 Nocardia nova and 1 Nocardia cyriacigeorgica strain used for evolution to TMP-SMX.</title>
        <authorList>
            <person name="Mehta H."/>
            <person name="Weng J."/>
            <person name="Shamoo Y."/>
        </authorList>
    </citation>
    <scope>NUCLEOTIDE SEQUENCE [LARGE SCALE GENOMIC DNA]</scope>
    <source>
        <strain evidence="1 2">MDA3139</strain>
    </source>
</reference>